<dbReference type="SUPFAM" id="SSF51658">
    <property type="entry name" value="Xylose isomerase-like"/>
    <property type="match status" value="1"/>
</dbReference>
<dbReference type="RefSeq" id="WP_185674212.1">
    <property type="nucleotide sequence ID" value="NZ_JACHVB010000012.1"/>
</dbReference>
<evidence type="ECO:0000256" key="2">
    <source>
        <dbReference type="ARBA" id="ARBA00022490"/>
    </source>
</evidence>
<dbReference type="GO" id="GO:0019324">
    <property type="term" value="P:L-lyxose metabolic process"/>
    <property type="evidence" value="ECO:0007669"/>
    <property type="project" value="TreeGrafter"/>
</dbReference>
<protein>
    <submittedName>
        <fullName evidence="8">TIM barrel protein</fullName>
    </submittedName>
</protein>
<proteinExistence type="predicted"/>
<evidence type="ECO:0000256" key="1">
    <source>
        <dbReference type="ARBA" id="ARBA00004496"/>
    </source>
</evidence>
<keyword evidence="3" id="KW-0479">Metal-binding</keyword>
<comment type="subcellular location">
    <subcellularLocation>
        <location evidence="1">Cytoplasm</location>
    </subcellularLocation>
</comment>
<dbReference type="PROSITE" id="PS51415">
    <property type="entry name" value="XYLOSE_ISOMERASE"/>
    <property type="match status" value="1"/>
</dbReference>
<dbReference type="Pfam" id="PF01261">
    <property type="entry name" value="AP_endonuc_2"/>
    <property type="match status" value="1"/>
</dbReference>
<dbReference type="InterPro" id="IPR013022">
    <property type="entry name" value="Xyl_isomerase-like_TIM-brl"/>
</dbReference>
<accession>A0A842H9Z2</accession>
<name>A0A842H9Z2_9BACT</name>
<dbReference type="Proteomes" id="UP000546464">
    <property type="component" value="Unassembled WGS sequence"/>
</dbReference>
<keyword evidence="9" id="KW-1185">Reference proteome</keyword>
<keyword evidence="4" id="KW-0464">Manganese</keyword>
<reference evidence="8 9" key="1">
    <citation type="submission" date="2020-07" db="EMBL/GenBank/DDBJ databases">
        <authorList>
            <person name="Feng X."/>
        </authorList>
    </citation>
    <scope>NUCLEOTIDE SEQUENCE [LARGE SCALE GENOMIC DNA]</scope>
    <source>
        <strain evidence="8 9">JCM31066</strain>
    </source>
</reference>
<dbReference type="GO" id="GO:0019301">
    <property type="term" value="P:rhamnose catabolic process"/>
    <property type="evidence" value="ECO:0007669"/>
    <property type="project" value="TreeGrafter"/>
</dbReference>
<dbReference type="GO" id="GO:0046872">
    <property type="term" value="F:metal ion binding"/>
    <property type="evidence" value="ECO:0007669"/>
    <property type="project" value="UniProtKB-KW"/>
</dbReference>
<dbReference type="InterPro" id="IPR001998">
    <property type="entry name" value="Xylose_isomerase"/>
</dbReference>
<dbReference type="PANTHER" id="PTHR30268:SF0">
    <property type="entry name" value="L-RHAMNOSE ISOMERASE"/>
    <property type="match status" value="1"/>
</dbReference>
<gene>
    <name evidence="8" type="ORF">H5P28_03010</name>
</gene>
<evidence type="ECO:0000259" key="7">
    <source>
        <dbReference type="Pfam" id="PF01261"/>
    </source>
</evidence>
<evidence type="ECO:0000256" key="6">
    <source>
        <dbReference type="ARBA" id="ARBA00023277"/>
    </source>
</evidence>
<dbReference type="GO" id="GO:0009045">
    <property type="term" value="F:xylose isomerase activity"/>
    <property type="evidence" value="ECO:0007669"/>
    <property type="project" value="InterPro"/>
</dbReference>
<dbReference type="EMBL" id="JACHVB010000012">
    <property type="protein sequence ID" value="MBC2593222.1"/>
    <property type="molecule type" value="Genomic_DNA"/>
</dbReference>
<organism evidence="8 9">
    <name type="scientific">Ruficoccus amylovorans</name>
    <dbReference type="NCBI Taxonomy" id="1804625"/>
    <lineage>
        <taxon>Bacteria</taxon>
        <taxon>Pseudomonadati</taxon>
        <taxon>Verrucomicrobiota</taxon>
        <taxon>Opitutia</taxon>
        <taxon>Puniceicoccales</taxon>
        <taxon>Cerasicoccaceae</taxon>
        <taxon>Ruficoccus</taxon>
    </lineage>
</organism>
<keyword evidence="5" id="KW-0413">Isomerase</keyword>
<dbReference type="Gene3D" id="3.20.20.150">
    <property type="entry name" value="Divalent-metal-dependent TIM barrel enzymes"/>
    <property type="match status" value="1"/>
</dbReference>
<evidence type="ECO:0000256" key="3">
    <source>
        <dbReference type="ARBA" id="ARBA00022723"/>
    </source>
</evidence>
<dbReference type="InterPro" id="IPR036237">
    <property type="entry name" value="Xyl_isomerase-like_sf"/>
</dbReference>
<comment type="caution">
    <text evidence="8">The sequence shown here is derived from an EMBL/GenBank/DDBJ whole genome shotgun (WGS) entry which is preliminary data.</text>
</comment>
<evidence type="ECO:0000313" key="9">
    <source>
        <dbReference type="Proteomes" id="UP000546464"/>
    </source>
</evidence>
<evidence type="ECO:0000256" key="5">
    <source>
        <dbReference type="ARBA" id="ARBA00023235"/>
    </source>
</evidence>
<dbReference type="PANTHER" id="PTHR30268">
    <property type="entry name" value="L-RHAMNOSE ISOMERASE"/>
    <property type="match status" value="1"/>
</dbReference>
<dbReference type="GO" id="GO:0008740">
    <property type="term" value="F:L-rhamnose isomerase activity"/>
    <property type="evidence" value="ECO:0007669"/>
    <property type="project" value="TreeGrafter"/>
</dbReference>
<feature type="domain" description="Xylose isomerase-like TIM barrel" evidence="7">
    <location>
        <begin position="52"/>
        <end position="288"/>
    </location>
</feature>
<dbReference type="InterPro" id="IPR050337">
    <property type="entry name" value="L-rhamnose_isomerase"/>
</dbReference>
<evidence type="ECO:0000313" key="8">
    <source>
        <dbReference type="EMBL" id="MBC2593222.1"/>
    </source>
</evidence>
<dbReference type="AlphaFoldDB" id="A0A842H9Z2"/>
<keyword evidence="6" id="KW-0119">Carbohydrate metabolism</keyword>
<evidence type="ECO:0000256" key="4">
    <source>
        <dbReference type="ARBA" id="ARBA00023211"/>
    </source>
</evidence>
<sequence length="333" mass="38020">MRSKYSVILGNLGNTCDRFLPTGYKDKVSKEEMITMAANIPEIKGLELVGTWDITRENVKQMKQMLGDHGLACVSIIPDLFSQKRWGSGSFSSKDPAIRQQAIDETRIVSEVAQEMGCDLINLWLGQDGYDYPMQAHYAREHEWLVEGIVKVAGEFTDLRYALEYKPKEPRTHSYQARMGDTLLMAMETELQNVGVCIDVGHSLMASENVAEAAVLLNHYGKRLFHMHFNDNYRTWDDDMIVGSLHFVEYLELLFWLHEIGYDGWYSMDLYPYRENASGAVRESVLFLQGVDRLLVPENRERIRQLIAEGDATATAGFVRELILPDALSKSYE</sequence>
<keyword evidence="2" id="KW-0963">Cytoplasm</keyword>